<proteinExistence type="predicted"/>
<comment type="caution">
    <text evidence="2">The sequence shown here is derived from an EMBL/GenBank/DDBJ whole genome shotgun (WGS) entry which is preliminary data.</text>
</comment>
<organism evidence="2 3">
    <name type="scientific">Caerostris darwini</name>
    <dbReference type="NCBI Taxonomy" id="1538125"/>
    <lineage>
        <taxon>Eukaryota</taxon>
        <taxon>Metazoa</taxon>
        <taxon>Ecdysozoa</taxon>
        <taxon>Arthropoda</taxon>
        <taxon>Chelicerata</taxon>
        <taxon>Arachnida</taxon>
        <taxon>Araneae</taxon>
        <taxon>Araneomorphae</taxon>
        <taxon>Entelegynae</taxon>
        <taxon>Araneoidea</taxon>
        <taxon>Araneidae</taxon>
        <taxon>Caerostris</taxon>
    </lineage>
</organism>
<name>A0AAV4P5I7_9ARAC</name>
<protein>
    <submittedName>
        <fullName evidence="2">Uncharacterized protein</fullName>
    </submittedName>
</protein>
<dbReference type="Proteomes" id="UP001054837">
    <property type="component" value="Unassembled WGS sequence"/>
</dbReference>
<sequence>MSRELEDIPQSFHPVYNRYAIQKNSDNCNFQPERRRPLISSPRAPHSESLIRHRPGRCPYQRGGQKNCKDIRHPKWPSTHKEKIRKEGY</sequence>
<dbReference type="EMBL" id="BPLQ01002387">
    <property type="protein sequence ID" value="GIX92278.1"/>
    <property type="molecule type" value="Genomic_DNA"/>
</dbReference>
<evidence type="ECO:0000256" key="1">
    <source>
        <dbReference type="SAM" id="MobiDB-lite"/>
    </source>
</evidence>
<dbReference type="AlphaFoldDB" id="A0AAV4P5I7"/>
<keyword evidence="3" id="KW-1185">Reference proteome</keyword>
<evidence type="ECO:0000313" key="3">
    <source>
        <dbReference type="Proteomes" id="UP001054837"/>
    </source>
</evidence>
<feature type="compositionally biased region" description="Basic and acidic residues" evidence="1">
    <location>
        <begin position="67"/>
        <end position="89"/>
    </location>
</feature>
<gene>
    <name evidence="2" type="ORF">CDAR_621621</name>
</gene>
<reference evidence="2 3" key="1">
    <citation type="submission" date="2021-06" db="EMBL/GenBank/DDBJ databases">
        <title>Caerostris darwini draft genome.</title>
        <authorList>
            <person name="Kono N."/>
            <person name="Arakawa K."/>
        </authorList>
    </citation>
    <scope>NUCLEOTIDE SEQUENCE [LARGE SCALE GENOMIC DNA]</scope>
</reference>
<evidence type="ECO:0000313" key="2">
    <source>
        <dbReference type="EMBL" id="GIX92278.1"/>
    </source>
</evidence>
<feature type="region of interest" description="Disordered" evidence="1">
    <location>
        <begin position="26"/>
        <end position="89"/>
    </location>
</feature>
<accession>A0AAV4P5I7</accession>